<feature type="transmembrane region" description="Helical" evidence="1">
    <location>
        <begin position="69"/>
        <end position="95"/>
    </location>
</feature>
<sequence>MIKSFIAEMDKGIRRPATWVLVVAWALAAIAFVYVNPYIKYVTPASNVSATDRQALLTGMLPANLISEVIAGFPIFGGTIALIFGALMMGSEYGWGTFKTLLMQRSNRLSMLSGKLFALAVMQLAFVLVVFGSGAVSSFIVATLTHSSVRWPSAEDFMQGIGAAWVIMIMWALLGAMLATLLRGSTLAVGLGLFYLLLELFFRNTAGTSGPLAELARVLPGSNAGVLAAPGVAAAIGVPQSVLVLIAYSMGFVLLSLLLFLRRDVV</sequence>
<dbReference type="PANTHER" id="PTHR37305:SF1">
    <property type="entry name" value="MEMBRANE PROTEIN"/>
    <property type="match status" value="1"/>
</dbReference>
<dbReference type="RefSeq" id="WP_201376659.1">
    <property type="nucleotide sequence ID" value="NZ_BNJG01000005.1"/>
</dbReference>
<name>A0ABQ3V5T8_9CHLR</name>
<feature type="transmembrane region" description="Helical" evidence="1">
    <location>
        <begin position="20"/>
        <end position="39"/>
    </location>
</feature>
<evidence type="ECO:0000313" key="3">
    <source>
        <dbReference type="Proteomes" id="UP000654345"/>
    </source>
</evidence>
<feature type="transmembrane region" description="Helical" evidence="1">
    <location>
        <begin position="116"/>
        <end position="144"/>
    </location>
</feature>
<accession>A0ABQ3V5T8</accession>
<feature type="transmembrane region" description="Helical" evidence="1">
    <location>
        <begin position="164"/>
        <end position="197"/>
    </location>
</feature>
<reference evidence="2 3" key="1">
    <citation type="journal article" date="2021" name="Int. J. Syst. Evol. Microbiol.">
        <title>Reticulibacter mediterranei gen. nov., sp. nov., within the new family Reticulibacteraceae fam. nov., and Ktedonospora formicarum gen. nov., sp. nov., Ktedonobacter robiniae sp. nov., Dictyobacter formicarum sp. nov. and Dictyobacter arantiisoli sp. nov., belonging to the class Ktedonobacteria.</title>
        <authorList>
            <person name="Yabe S."/>
            <person name="Zheng Y."/>
            <person name="Wang C.M."/>
            <person name="Sakai Y."/>
            <person name="Abe K."/>
            <person name="Yokota A."/>
            <person name="Donadio S."/>
            <person name="Cavaletti L."/>
            <person name="Monciardini P."/>
        </authorList>
    </citation>
    <scope>NUCLEOTIDE SEQUENCE [LARGE SCALE GENOMIC DNA]</scope>
    <source>
        <strain evidence="2 3">SOSP1-30</strain>
    </source>
</reference>
<comment type="caution">
    <text evidence="2">The sequence shown here is derived from an EMBL/GenBank/DDBJ whole genome shotgun (WGS) entry which is preliminary data.</text>
</comment>
<dbReference type="Pfam" id="PF12679">
    <property type="entry name" value="ABC2_membrane_2"/>
    <property type="match status" value="1"/>
</dbReference>
<dbReference type="Proteomes" id="UP000654345">
    <property type="component" value="Unassembled WGS sequence"/>
</dbReference>
<keyword evidence="1" id="KW-0472">Membrane</keyword>
<protein>
    <recommendedName>
        <fullName evidence="4">ABC transporter permease</fullName>
    </recommendedName>
</protein>
<gene>
    <name evidence="2" type="ORF">KSB_90560</name>
</gene>
<dbReference type="PANTHER" id="PTHR37305">
    <property type="entry name" value="INTEGRAL MEMBRANE PROTEIN-RELATED"/>
    <property type="match status" value="1"/>
</dbReference>
<evidence type="ECO:0008006" key="4">
    <source>
        <dbReference type="Google" id="ProtNLM"/>
    </source>
</evidence>
<organism evidence="2 3">
    <name type="scientific">Ktedonobacter robiniae</name>
    <dbReference type="NCBI Taxonomy" id="2778365"/>
    <lineage>
        <taxon>Bacteria</taxon>
        <taxon>Bacillati</taxon>
        <taxon>Chloroflexota</taxon>
        <taxon>Ktedonobacteria</taxon>
        <taxon>Ktedonobacterales</taxon>
        <taxon>Ktedonobacteraceae</taxon>
        <taxon>Ktedonobacter</taxon>
    </lineage>
</organism>
<evidence type="ECO:0000256" key="1">
    <source>
        <dbReference type="SAM" id="Phobius"/>
    </source>
</evidence>
<proteinExistence type="predicted"/>
<keyword evidence="3" id="KW-1185">Reference proteome</keyword>
<feature type="transmembrane region" description="Helical" evidence="1">
    <location>
        <begin position="242"/>
        <end position="261"/>
    </location>
</feature>
<keyword evidence="1" id="KW-1133">Transmembrane helix</keyword>
<evidence type="ECO:0000313" key="2">
    <source>
        <dbReference type="EMBL" id="GHO60581.1"/>
    </source>
</evidence>
<keyword evidence="1" id="KW-0812">Transmembrane</keyword>
<dbReference type="EMBL" id="BNJG01000005">
    <property type="protein sequence ID" value="GHO60581.1"/>
    <property type="molecule type" value="Genomic_DNA"/>
</dbReference>